<evidence type="ECO:0000259" key="13">
    <source>
        <dbReference type="PROSITE" id="PS51309"/>
    </source>
</evidence>
<name>A0A3S3N475_9MAGN</name>
<evidence type="ECO:0000256" key="5">
    <source>
        <dbReference type="ARBA" id="ARBA00022581"/>
    </source>
</evidence>
<keyword evidence="7" id="KW-0810">Translation regulation</keyword>
<dbReference type="SMART" id="SM00361">
    <property type="entry name" value="RRM_1"/>
    <property type="match status" value="3"/>
</dbReference>
<comment type="subcellular location">
    <subcellularLocation>
        <location evidence="2 11">Cytoplasm</location>
    </subcellularLocation>
    <subcellularLocation>
        <location evidence="1">Nucleus</location>
    </subcellularLocation>
</comment>
<evidence type="ECO:0000256" key="3">
    <source>
        <dbReference type="ARBA" id="ARBA00008557"/>
    </source>
</evidence>
<comment type="caution">
    <text evidence="14">The sequence shown here is derived from an EMBL/GenBank/DDBJ whole genome shotgun (WGS) entry which is preliminary data.</text>
</comment>
<dbReference type="InterPro" id="IPR000504">
    <property type="entry name" value="RRM_dom"/>
</dbReference>
<accession>A0A3S3N475</accession>
<feature type="domain" description="RRM" evidence="12">
    <location>
        <begin position="204"/>
        <end position="282"/>
    </location>
</feature>
<keyword evidence="9" id="KW-0539">Nucleus</keyword>
<feature type="domain" description="RRM" evidence="12">
    <location>
        <begin position="308"/>
        <end position="385"/>
    </location>
</feature>
<dbReference type="InterPro" id="IPR045305">
    <property type="entry name" value="RRM2_I_PABPs"/>
</dbReference>
<dbReference type="GO" id="GO:0005634">
    <property type="term" value="C:nucleus"/>
    <property type="evidence" value="ECO:0007669"/>
    <property type="project" value="UniProtKB-SubCell"/>
</dbReference>
<comment type="similarity">
    <text evidence="3 11">Belongs to the polyadenylate-binding protein type-1 family.</text>
</comment>
<evidence type="ECO:0000256" key="11">
    <source>
        <dbReference type="RuleBase" id="RU362004"/>
    </source>
</evidence>
<dbReference type="FunFam" id="3.30.70.330:FF:000217">
    <property type="entry name" value="Polyadenylate-binding protein"/>
    <property type="match status" value="1"/>
</dbReference>
<dbReference type="CDD" id="cd12378">
    <property type="entry name" value="RRM1_I_PABPs"/>
    <property type="match status" value="1"/>
</dbReference>
<dbReference type="FunFam" id="3.30.70.330:FF:000648">
    <property type="entry name" value="Polyadenylate-binding protein"/>
    <property type="match status" value="1"/>
</dbReference>
<dbReference type="InterPro" id="IPR006515">
    <property type="entry name" value="PABP_1234"/>
</dbReference>
<dbReference type="GO" id="GO:0006417">
    <property type="term" value="P:regulation of translation"/>
    <property type="evidence" value="ECO:0007669"/>
    <property type="project" value="UniProtKB-KW"/>
</dbReference>
<evidence type="ECO:0000256" key="6">
    <source>
        <dbReference type="ARBA" id="ARBA00022737"/>
    </source>
</evidence>
<feature type="domain" description="RRM" evidence="12">
    <location>
        <begin position="113"/>
        <end position="190"/>
    </location>
</feature>
<dbReference type="GO" id="GO:0003723">
    <property type="term" value="F:RNA binding"/>
    <property type="evidence" value="ECO:0007669"/>
    <property type="project" value="UniProtKB-UniRule"/>
</dbReference>
<proteinExistence type="inferred from homology"/>
<dbReference type="SUPFAM" id="SSF63570">
    <property type="entry name" value="PABC (PABP) domain"/>
    <property type="match status" value="1"/>
</dbReference>
<dbReference type="FunFam" id="3.30.70.330:FF:000239">
    <property type="entry name" value="Polyadenylate-binding protein"/>
    <property type="match status" value="1"/>
</dbReference>
<keyword evidence="5" id="KW-0945">Host-virus interaction</keyword>
<dbReference type="EMBL" id="QPKB01000011">
    <property type="protein sequence ID" value="RWR95631.1"/>
    <property type="molecule type" value="Genomic_DNA"/>
</dbReference>
<dbReference type="InterPro" id="IPR035979">
    <property type="entry name" value="RBD_domain_sf"/>
</dbReference>
<evidence type="ECO:0000256" key="8">
    <source>
        <dbReference type="ARBA" id="ARBA00022884"/>
    </source>
</evidence>
<dbReference type="NCBIfam" id="TIGR01628">
    <property type="entry name" value="PABP-1234"/>
    <property type="match status" value="1"/>
</dbReference>
<dbReference type="SMART" id="SM00360">
    <property type="entry name" value="RRM"/>
    <property type="match status" value="4"/>
</dbReference>
<feature type="domain" description="RRM" evidence="12">
    <location>
        <begin position="25"/>
        <end position="103"/>
    </location>
</feature>
<dbReference type="STRING" id="337451.A0A3S3N475"/>
<evidence type="ECO:0000256" key="2">
    <source>
        <dbReference type="ARBA" id="ARBA00004496"/>
    </source>
</evidence>
<keyword evidence="8 10" id="KW-0694">RNA-binding</keyword>
<evidence type="ECO:0000313" key="14">
    <source>
        <dbReference type="EMBL" id="RWR95631.1"/>
    </source>
</evidence>
<dbReference type="PROSITE" id="PS51309">
    <property type="entry name" value="PABC"/>
    <property type="match status" value="1"/>
</dbReference>
<keyword evidence="15" id="KW-1185">Reference proteome</keyword>
<evidence type="ECO:0000256" key="4">
    <source>
        <dbReference type="ARBA" id="ARBA00022490"/>
    </source>
</evidence>
<dbReference type="PROSITE" id="PS50102">
    <property type="entry name" value="RRM"/>
    <property type="match status" value="4"/>
</dbReference>
<evidence type="ECO:0000313" key="15">
    <source>
        <dbReference type="Proteomes" id="UP000283530"/>
    </source>
</evidence>
<dbReference type="InterPro" id="IPR036053">
    <property type="entry name" value="PABP-dom"/>
</dbReference>
<dbReference type="Pfam" id="PF00658">
    <property type="entry name" value="MLLE"/>
    <property type="match status" value="1"/>
</dbReference>
<feature type="domain" description="PABC" evidence="13">
    <location>
        <begin position="548"/>
        <end position="625"/>
    </location>
</feature>
<organism evidence="14 15">
    <name type="scientific">Cinnamomum micranthum f. kanehirae</name>
    <dbReference type="NCBI Taxonomy" id="337451"/>
    <lineage>
        <taxon>Eukaryota</taxon>
        <taxon>Viridiplantae</taxon>
        <taxon>Streptophyta</taxon>
        <taxon>Embryophyta</taxon>
        <taxon>Tracheophyta</taxon>
        <taxon>Spermatophyta</taxon>
        <taxon>Magnoliopsida</taxon>
        <taxon>Magnoliidae</taxon>
        <taxon>Laurales</taxon>
        <taxon>Lauraceae</taxon>
        <taxon>Cinnamomum</taxon>
    </lineage>
</organism>
<dbReference type="AlphaFoldDB" id="A0A3S3N475"/>
<dbReference type="Gene3D" id="1.10.1900.10">
    <property type="entry name" value="c-terminal domain of poly(a) binding protein"/>
    <property type="match status" value="1"/>
</dbReference>
<dbReference type="InterPro" id="IPR034364">
    <property type="entry name" value="PABP_RRM1"/>
</dbReference>
<dbReference type="InterPro" id="IPR003954">
    <property type="entry name" value="RRM_euk-type"/>
</dbReference>
<dbReference type="GO" id="GO:0061013">
    <property type="term" value="P:regulation of mRNA catabolic process"/>
    <property type="evidence" value="ECO:0007669"/>
    <property type="project" value="UniProtKB-ARBA"/>
</dbReference>
<dbReference type="Gene3D" id="3.30.70.330">
    <property type="match status" value="4"/>
</dbReference>
<dbReference type="GO" id="GO:0005737">
    <property type="term" value="C:cytoplasm"/>
    <property type="evidence" value="ECO:0007669"/>
    <property type="project" value="UniProtKB-SubCell"/>
</dbReference>
<sequence>MASVPSPTPAIQQQPSAAQAAFSNASLYVGDLDPSVTEGQLYDLFSQVAPVLSIRVCRDQIRRVSLGYAYVNFNNYQDASHAMEHLNFSPINGRPIRVMFSHRDPSIRKSGHANVFIKNLDTSIDNKALHDTFAAFGAVLSCKLAVDGNGQSKGYGFVQFEQEDAAQNAIKRLNGMLINDKQVYVGLFVRRQERERTNGSPKFTNVYVKNLSQTTTDEDLKNIFGNYGPITSAVIMRDANGNSRGFGFINFQNPDDASAAVENLNGTAFNDDKVWYVGKAQRKAEREAELKAKYEQERNGRLEKLQGANLYLKNLDDNIDDEKLRELFTEFGTITSCKVMLDPQGQSRGSGFVAFSTPEEATRAINDMNGKMIGKKPLYVAVAQRKDERKARLQAQFAQLRAPGAMTPALPSSLPGFLPGAPRLAPQQLYFGQGSPGLIPPQPAGYGFQQQLLPGMRPPNFLMPYPIQRQGQPGQRMGVRRSGTAQQMQQQLIQRSANQGFRYIQNARNGVDPSMVPQGLMSPMMPLPLDVAGMPVAPMDAPRPQPIPITALASALASATPENQRVMLGEQLFPLVERLERDYAGKVTGMLLEMDQTEVLHLIESPDALKKKVGEAMEVLHLSHAAGPDAADQLGSLSIND</sequence>
<dbReference type="SMART" id="SM00517">
    <property type="entry name" value="PolyA"/>
    <property type="match status" value="1"/>
</dbReference>
<dbReference type="CDD" id="cd12380">
    <property type="entry name" value="RRM3_I_PABPs"/>
    <property type="match status" value="1"/>
</dbReference>
<dbReference type="Pfam" id="PF00076">
    <property type="entry name" value="RRM_1"/>
    <property type="match status" value="4"/>
</dbReference>
<dbReference type="CDD" id="cd12381">
    <property type="entry name" value="RRM4_I_PABPs"/>
    <property type="match status" value="1"/>
</dbReference>
<evidence type="ECO:0000256" key="7">
    <source>
        <dbReference type="ARBA" id="ARBA00022845"/>
    </source>
</evidence>
<keyword evidence="4 11" id="KW-0963">Cytoplasm</keyword>
<dbReference type="SUPFAM" id="SSF54928">
    <property type="entry name" value="RNA-binding domain, RBD"/>
    <property type="match status" value="3"/>
</dbReference>
<evidence type="ECO:0000259" key="12">
    <source>
        <dbReference type="PROSITE" id="PS50102"/>
    </source>
</evidence>
<keyword evidence="6" id="KW-0677">Repeat</keyword>
<reference evidence="14 15" key="1">
    <citation type="journal article" date="2019" name="Nat. Plants">
        <title>Stout camphor tree genome fills gaps in understanding of flowering plant genome evolution.</title>
        <authorList>
            <person name="Chaw S.M."/>
            <person name="Liu Y.C."/>
            <person name="Wu Y.W."/>
            <person name="Wang H.Y."/>
            <person name="Lin C.I."/>
            <person name="Wu C.S."/>
            <person name="Ke H.M."/>
            <person name="Chang L.Y."/>
            <person name="Hsu C.Y."/>
            <person name="Yang H.T."/>
            <person name="Sudianto E."/>
            <person name="Hsu M.H."/>
            <person name="Wu K.P."/>
            <person name="Wang L.N."/>
            <person name="Leebens-Mack J.H."/>
            <person name="Tsai I.J."/>
        </authorList>
    </citation>
    <scope>NUCLEOTIDE SEQUENCE [LARGE SCALE GENOMIC DNA]</scope>
    <source>
        <strain evidence="15">cv. Chaw 1501</strain>
        <tissue evidence="14">Young leaves</tissue>
    </source>
</reference>
<dbReference type="CDD" id="cd12379">
    <property type="entry name" value="RRM2_I_PABPs"/>
    <property type="match status" value="1"/>
</dbReference>
<comment type="function">
    <text evidence="11">Binds the poly(A) tail of mRNA.</text>
</comment>
<evidence type="ECO:0000256" key="1">
    <source>
        <dbReference type="ARBA" id="ARBA00004123"/>
    </source>
</evidence>
<dbReference type="InterPro" id="IPR012677">
    <property type="entry name" value="Nucleotide-bd_a/b_plait_sf"/>
</dbReference>
<dbReference type="FunFam" id="1.10.1900.10:FF:000003">
    <property type="entry name" value="Polyadenylate-binding protein"/>
    <property type="match status" value="1"/>
</dbReference>
<dbReference type="PANTHER" id="PTHR24012">
    <property type="entry name" value="RNA BINDING PROTEIN"/>
    <property type="match status" value="1"/>
</dbReference>
<dbReference type="FunFam" id="3.30.70.330:FF:000285">
    <property type="entry name" value="Polyadenylate-binding protein"/>
    <property type="match status" value="1"/>
</dbReference>
<dbReference type="OrthoDB" id="19742at2759"/>
<protein>
    <recommendedName>
        <fullName evidence="11">Polyadenylate-binding protein</fullName>
        <shortName evidence="11">PABP</shortName>
    </recommendedName>
</protein>
<gene>
    <name evidence="14" type="ORF">CKAN_02498400</name>
</gene>
<dbReference type="Proteomes" id="UP000283530">
    <property type="component" value="Unassembled WGS sequence"/>
</dbReference>
<dbReference type="InterPro" id="IPR002004">
    <property type="entry name" value="PABP_HYD_C"/>
</dbReference>
<evidence type="ECO:0000256" key="10">
    <source>
        <dbReference type="PROSITE-ProRule" id="PRU00176"/>
    </source>
</evidence>
<evidence type="ECO:0000256" key="9">
    <source>
        <dbReference type="ARBA" id="ARBA00023242"/>
    </source>
</evidence>